<gene>
    <name evidence="1" type="ORF">BAE44_0004706</name>
</gene>
<dbReference type="Proteomes" id="UP000095767">
    <property type="component" value="Unassembled WGS sequence"/>
</dbReference>
<keyword evidence="2" id="KW-1185">Reference proteome</keyword>
<comment type="caution">
    <text evidence="1">The sequence shown here is derived from an EMBL/GenBank/DDBJ whole genome shotgun (WGS) entry which is preliminary data.</text>
</comment>
<dbReference type="EMBL" id="LWDX02015806">
    <property type="protein sequence ID" value="OEL34279.1"/>
    <property type="molecule type" value="Genomic_DNA"/>
</dbReference>
<protein>
    <submittedName>
        <fullName evidence="1">Uncharacterized protein</fullName>
    </submittedName>
</protein>
<evidence type="ECO:0000313" key="1">
    <source>
        <dbReference type="EMBL" id="OEL34279.1"/>
    </source>
</evidence>
<evidence type="ECO:0000313" key="2">
    <source>
        <dbReference type="Proteomes" id="UP000095767"/>
    </source>
</evidence>
<proteinExistence type="predicted"/>
<accession>A0A1E5WA26</accession>
<reference evidence="1 2" key="1">
    <citation type="submission" date="2016-09" db="EMBL/GenBank/DDBJ databases">
        <title>The draft genome of Dichanthelium oligosanthes: A C3 panicoid grass species.</title>
        <authorList>
            <person name="Studer A.J."/>
            <person name="Schnable J.C."/>
            <person name="Brutnell T.P."/>
        </authorList>
    </citation>
    <scope>NUCLEOTIDE SEQUENCE [LARGE SCALE GENOMIC DNA]</scope>
    <source>
        <strain evidence="2">cv. Kellogg 1175</strain>
        <tissue evidence="1">Leaf</tissue>
    </source>
</reference>
<name>A0A1E5WA26_9POAL</name>
<feature type="non-terminal residue" evidence="1">
    <location>
        <position position="1"/>
    </location>
</feature>
<sequence length="11" mass="1209">LNFFCFSCASA</sequence>
<organism evidence="1 2">
    <name type="scientific">Dichanthelium oligosanthes</name>
    <dbReference type="NCBI Taxonomy" id="888268"/>
    <lineage>
        <taxon>Eukaryota</taxon>
        <taxon>Viridiplantae</taxon>
        <taxon>Streptophyta</taxon>
        <taxon>Embryophyta</taxon>
        <taxon>Tracheophyta</taxon>
        <taxon>Spermatophyta</taxon>
        <taxon>Magnoliopsida</taxon>
        <taxon>Liliopsida</taxon>
        <taxon>Poales</taxon>
        <taxon>Poaceae</taxon>
        <taxon>PACMAD clade</taxon>
        <taxon>Panicoideae</taxon>
        <taxon>Panicodae</taxon>
        <taxon>Paniceae</taxon>
        <taxon>Dichantheliinae</taxon>
        <taxon>Dichanthelium</taxon>
    </lineage>
</organism>